<evidence type="ECO:0000313" key="9">
    <source>
        <dbReference type="EMBL" id="KAF8406213.1"/>
    </source>
</evidence>
<evidence type="ECO:0000256" key="1">
    <source>
        <dbReference type="ARBA" id="ARBA00022723"/>
    </source>
</evidence>
<dbReference type="InterPro" id="IPR036236">
    <property type="entry name" value="Znf_C2H2_sf"/>
</dbReference>
<dbReference type="OMA" id="HNLDSWA"/>
<dbReference type="GO" id="GO:0005634">
    <property type="term" value="C:nucleus"/>
    <property type="evidence" value="ECO:0007669"/>
    <property type="project" value="TreeGrafter"/>
</dbReference>
<evidence type="ECO:0000256" key="6">
    <source>
        <dbReference type="ARBA" id="ARBA00023163"/>
    </source>
</evidence>
<keyword evidence="4" id="KW-0862">Zinc</keyword>
<organism evidence="9 10">
    <name type="scientific">Tetracentron sinense</name>
    <name type="common">Spur-leaf</name>
    <dbReference type="NCBI Taxonomy" id="13715"/>
    <lineage>
        <taxon>Eukaryota</taxon>
        <taxon>Viridiplantae</taxon>
        <taxon>Streptophyta</taxon>
        <taxon>Embryophyta</taxon>
        <taxon>Tracheophyta</taxon>
        <taxon>Spermatophyta</taxon>
        <taxon>Magnoliopsida</taxon>
        <taxon>Trochodendrales</taxon>
        <taxon>Trochodendraceae</taxon>
        <taxon>Tetracentron</taxon>
    </lineage>
</organism>
<keyword evidence="6" id="KW-0804">Transcription</keyword>
<dbReference type="Proteomes" id="UP000655225">
    <property type="component" value="Unassembled WGS sequence"/>
</dbReference>
<evidence type="ECO:0000313" key="10">
    <source>
        <dbReference type="Proteomes" id="UP000655225"/>
    </source>
</evidence>
<dbReference type="GO" id="GO:0003700">
    <property type="term" value="F:DNA-binding transcription factor activity"/>
    <property type="evidence" value="ECO:0007669"/>
    <property type="project" value="InterPro"/>
</dbReference>
<dbReference type="PANTHER" id="PTHR45988">
    <property type="entry name" value="C2H2 TYPE ZINC FINGER TRANSCRIPTION FACTOR FAMILY-RELATED"/>
    <property type="match status" value="1"/>
</dbReference>
<dbReference type="Pfam" id="PF13912">
    <property type="entry name" value="zf-C2H2_6"/>
    <property type="match status" value="2"/>
</dbReference>
<dbReference type="GO" id="GO:0000976">
    <property type="term" value="F:transcription cis-regulatory region binding"/>
    <property type="evidence" value="ECO:0007669"/>
    <property type="project" value="TreeGrafter"/>
</dbReference>
<dbReference type="PROSITE" id="PS50157">
    <property type="entry name" value="ZINC_FINGER_C2H2_2"/>
    <property type="match status" value="2"/>
</dbReference>
<evidence type="ECO:0000259" key="8">
    <source>
        <dbReference type="PROSITE" id="PS50157"/>
    </source>
</evidence>
<comment type="caution">
    <text evidence="9">The sequence shown here is derived from an EMBL/GenBank/DDBJ whole genome shotgun (WGS) entry which is preliminary data.</text>
</comment>
<dbReference type="PANTHER" id="PTHR45988:SF1">
    <property type="entry name" value="ZINC FINGER PROTEIN AZF2"/>
    <property type="match status" value="1"/>
</dbReference>
<protein>
    <recommendedName>
        <fullName evidence="8">C2H2-type domain-containing protein</fullName>
    </recommendedName>
</protein>
<dbReference type="AlphaFoldDB" id="A0A835DJT1"/>
<dbReference type="OrthoDB" id="40579at2759"/>
<dbReference type="GO" id="GO:0008270">
    <property type="term" value="F:zinc ion binding"/>
    <property type="evidence" value="ECO:0007669"/>
    <property type="project" value="UniProtKB-KW"/>
</dbReference>
<evidence type="ECO:0000256" key="2">
    <source>
        <dbReference type="ARBA" id="ARBA00022737"/>
    </source>
</evidence>
<keyword evidence="5" id="KW-0805">Transcription regulation</keyword>
<keyword evidence="1" id="KW-0479">Metal-binding</keyword>
<gene>
    <name evidence="9" type="ORF">HHK36_008298</name>
</gene>
<accession>A0A835DJT1</accession>
<evidence type="ECO:0000256" key="4">
    <source>
        <dbReference type="ARBA" id="ARBA00022833"/>
    </source>
</evidence>
<feature type="domain" description="C2H2-type" evidence="8">
    <location>
        <begin position="87"/>
        <end position="109"/>
    </location>
</feature>
<dbReference type="InterPro" id="IPR044653">
    <property type="entry name" value="AZF1/2/3-like"/>
</dbReference>
<evidence type="ECO:0000256" key="3">
    <source>
        <dbReference type="ARBA" id="ARBA00022771"/>
    </source>
</evidence>
<feature type="domain" description="C2H2-type" evidence="8">
    <location>
        <begin position="137"/>
        <end position="159"/>
    </location>
</feature>
<name>A0A835DJT1_TETSI</name>
<proteinExistence type="predicted"/>
<dbReference type="SUPFAM" id="SSF57667">
    <property type="entry name" value="beta-beta-alpha zinc fingers"/>
    <property type="match status" value="1"/>
</dbReference>
<dbReference type="InterPro" id="IPR013087">
    <property type="entry name" value="Znf_C2H2_type"/>
</dbReference>
<keyword evidence="3 7" id="KW-0863">Zinc-finger</keyword>
<keyword evidence="10" id="KW-1185">Reference proteome</keyword>
<dbReference type="SMART" id="SM00355">
    <property type="entry name" value="ZnF_C2H2"/>
    <property type="match status" value="2"/>
</dbReference>
<dbReference type="PROSITE" id="PS00028">
    <property type="entry name" value="ZINC_FINGER_C2H2_1"/>
    <property type="match status" value="2"/>
</dbReference>
<evidence type="ECO:0000256" key="7">
    <source>
        <dbReference type="PROSITE-ProRule" id="PRU00042"/>
    </source>
</evidence>
<sequence length="236" mass="25516">MALEALNSPTTPTPSFHYDDMDLHYLEPWSKQKRSKRRRLENPLTQEEYLALCLVMLARGGGATTGGAVTAHRNHSPNPPPKPKLNYKCTVCNKAFASYQALGGHKASHRKLAVADEQSTSVTTTTVINTNPSGRIHECSVCHKSFPSGQALGGHKRCHYDGGSSGVTVTSSEAAGSTTGHRDFDLNLPALPEVLPGFGVDSCRKSQILDDDEVESPLPVKKPRLLIATEMGSPRE</sequence>
<dbReference type="Gene3D" id="3.30.160.60">
    <property type="entry name" value="Classic Zinc Finger"/>
    <property type="match status" value="1"/>
</dbReference>
<reference evidence="9 10" key="1">
    <citation type="submission" date="2020-04" db="EMBL/GenBank/DDBJ databases">
        <title>Plant Genome Project.</title>
        <authorList>
            <person name="Zhang R.-G."/>
        </authorList>
    </citation>
    <scope>NUCLEOTIDE SEQUENCE [LARGE SCALE GENOMIC DNA]</scope>
    <source>
        <strain evidence="9">YNK0</strain>
        <tissue evidence="9">Leaf</tissue>
    </source>
</reference>
<keyword evidence="2" id="KW-0677">Repeat</keyword>
<dbReference type="EMBL" id="JABCRI010000005">
    <property type="protein sequence ID" value="KAF8406213.1"/>
    <property type="molecule type" value="Genomic_DNA"/>
</dbReference>
<evidence type="ECO:0000256" key="5">
    <source>
        <dbReference type="ARBA" id="ARBA00023015"/>
    </source>
</evidence>